<dbReference type="SUPFAM" id="SSF53335">
    <property type="entry name" value="S-adenosyl-L-methionine-dependent methyltransferases"/>
    <property type="match status" value="1"/>
</dbReference>
<evidence type="ECO:0000313" key="2">
    <source>
        <dbReference type="EMBL" id="MBW4659233.1"/>
    </source>
</evidence>
<dbReference type="GO" id="GO:0008757">
    <property type="term" value="F:S-adenosylmethionine-dependent methyltransferase activity"/>
    <property type="evidence" value="ECO:0007669"/>
    <property type="project" value="InterPro"/>
</dbReference>
<accession>A0A951QAJ1</accession>
<evidence type="ECO:0000313" key="3">
    <source>
        <dbReference type="Proteomes" id="UP000757435"/>
    </source>
</evidence>
<name>A0A951QAJ1_9CYAN</name>
<keyword evidence="2" id="KW-0489">Methyltransferase</keyword>
<organism evidence="2 3">
    <name type="scientific">Drouetiella hepatica Uher 2000/2452</name>
    <dbReference type="NCBI Taxonomy" id="904376"/>
    <lineage>
        <taxon>Bacteria</taxon>
        <taxon>Bacillati</taxon>
        <taxon>Cyanobacteriota</taxon>
        <taxon>Cyanophyceae</taxon>
        <taxon>Oculatellales</taxon>
        <taxon>Oculatellaceae</taxon>
        <taxon>Drouetiella</taxon>
    </lineage>
</organism>
<dbReference type="Pfam" id="PF08241">
    <property type="entry name" value="Methyltransf_11"/>
    <property type="match status" value="1"/>
</dbReference>
<dbReference type="Gene3D" id="3.40.50.150">
    <property type="entry name" value="Vaccinia Virus protein VP39"/>
    <property type="match status" value="1"/>
</dbReference>
<dbReference type="InterPro" id="IPR013216">
    <property type="entry name" value="Methyltransf_11"/>
</dbReference>
<comment type="caution">
    <text evidence="2">The sequence shown here is derived from an EMBL/GenBank/DDBJ whole genome shotgun (WGS) entry which is preliminary data.</text>
</comment>
<dbReference type="AlphaFoldDB" id="A0A951QAJ1"/>
<dbReference type="Proteomes" id="UP000757435">
    <property type="component" value="Unassembled WGS sequence"/>
</dbReference>
<protein>
    <submittedName>
        <fullName evidence="2">Class I SAM-dependent methyltransferase</fullName>
    </submittedName>
</protein>
<dbReference type="InterPro" id="IPR029063">
    <property type="entry name" value="SAM-dependent_MTases_sf"/>
</dbReference>
<keyword evidence="2" id="KW-0808">Transferase</keyword>
<evidence type="ECO:0000259" key="1">
    <source>
        <dbReference type="Pfam" id="PF08241"/>
    </source>
</evidence>
<dbReference type="GO" id="GO:0032259">
    <property type="term" value="P:methylation"/>
    <property type="evidence" value="ECO:0007669"/>
    <property type="project" value="UniProtKB-KW"/>
</dbReference>
<sequence length="304" mass="35347">MDSTKNFQEKSYEQHAGHFQEYSQEGEKAAHAKTWFAKDTVDAWRHQRMYQTIDPILTTEPRAKWLTVGDGRYGNDAKYILDKGCDALASDISDTLLKEAKEAGYISEYKQENAEALSFNESDFDYAFCKEAYHHFPRPALALYEMLRVASKGVVLIEPNDFYVNSKISEILFRNLRISIKWLLRRKENKHDFEESGNYVYSISRREIEKIALGLNYRVVAFKGIHDMYFEGVEYEKLLDNGPLQKKVRKAIKFKDLLCRLGFTDYGLITAIIFKQEPSQVLIQRLTQEGYEIINLPDNPYISA</sequence>
<gene>
    <name evidence="2" type="ORF">KME15_11200</name>
</gene>
<dbReference type="EMBL" id="JAHHHD010000010">
    <property type="protein sequence ID" value="MBW4659233.1"/>
    <property type="molecule type" value="Genomic_DNA"/>
</dbReference>
<feature type="domain" description="Methyltransferase type 11" evidence="1">
    <location>
        <begin position="67"/>
        <end position="156"/>
    </location>
</feature>
<reference evidence="2" key="1">
    <citation type="submission" date="2021-05" db="EMBL/GenBank/DDBJ databases">
        <authorList>
            <person name="Pietrasiak N."/>
            <person name="Ward R."/>
            <person name="Stajich J.E."/>
            <person name="Kurbessoian T."/>
        </authorList>
    </citation>
    <scope>NUCLEOTIDE SEQUENCE</scope>
    <source>
        <strain evidence="2">UHER 2000/2452</strain>
    </source>
</reference>
<reference evidence="2" key="2">
    <citation type="journal article" date="2022" name="Microbiol. Resour. Announc.">
        <title>Metagenome Sequencing to Explore Phylogenomics of Terrestrial Cyanobacteria.</title>
        <authorList>
            <person name="Ward R.D."/>
            <person name="Stajich J.E."/>
            <person name="Johansen J.R."/>
            <person name="Huntemann M."/>
            <person name="Clum A."/>
            <person name="Foster B."/>
            <person name="Foster B."/>
            <person name="Roux S."/>
            <person name="Palaniappan K."/>
            <person name="Varghese N."/>
            <person name="Mukherjee S."/>
            <person name="Reddy T.B.K."/>
            <person name="Daum C."/>
            <person name="Copeland A."/>
            <person name="Chen I.A."/>
            <person name="Ivanova N.N."/>
            <person name="Kyrpides N.C."/>
            <person name="Shapiro N."/>
            <person name="Eloe-Fadrosh E.A."/>
            <person name="Pietrasiak N."/>
        </authorList>
    </citation>
    <scope>NUCLEOTIDE SEQUENCE</scope>
    <source>
        <strain evidence="2">UHER 2000/2452</strain>
    </source>
</reference>
<proteinExistence type="predicted"/>